<organism evidence="1 2">
    <name type="scientific">Diploptera punctata</name>
    <name type="common">Pacific beetle cockroach</name>
    <dbReference type="NCBI Taxonomy" id="6984"/>
    <lineage>
        <taxon>Eukaryota</taxon>
        <taxon>Metazoa</taxon>
        <taxon>Ecdysozoa</taxon>
        <taxon>Arthropoda</taxon>
        <taxon>Hexapoda</taxon>
        <taxon>Insecta</taxon>
        <taxon>Pterygota</taxon>
        <taxon>Neoptera</taxon>
        <taxon>Polyneoptera</taxon>
        <taxon>Dictyoptera</taxon>
        <taxon>Blattodea</taxon>
        <taxon>Blaberoidea</taxon>
        <taxon>Blaberidae</taxon>
        <taxon>Diplopterinae</taxon>
        <taxon>Diploptera</taxon>
    </lineage>
</organism>
<reference evidence="1" key="2">
    <citation type="submission" date="2023-05" db="EMBL/GenBank/DDBJ databases">
        <authorList>
            <person name="Fouks B."/>
        </authorList>
    </citation>
    <scope>NUCLEOTIDE SEQUENCE</scope>
    <source>
        <strain evidence="1">Stay&amp;Tobe</strain>
        <tissue evidence="1">Testes</tissue>
    </source>
</reference>
<feature type="non-terminal residue" evidence="1">
    <location>
        <position position="1"/>
    </location>
</feature>
<dbReference type="Proteomes" id="UP001233999">
    <property type="component" value="Unassembled WGS sequence"/>
</dbReference>
<gene>
    <name evidence="1" type="ORF">L9F63_025309</name>
</gene>
<evidence type="ECO:0000313" key="1">
    <source>
        <dbReference type="EMBL" id="KAJ9577831.1"/>
    </source>
</evidence>
<protein>
    <submittedName>
        <fullName evidence="1">Uncharacterized protein</fullName>
    </submittedName>
</protein>
<accession>A0AAD7ZCK9</accession>
<dbReference type="EMBL" id="JASPKZ010009328">
    <property type="protein sequence ID" value="KAJ9577831.1"/>
    <property type="molecule type" value="Genomic_DNA"/>
</dbReference>
<keyword evidence="2" id="KW-1185">Reference proteome</keyword>
<name>A0AAD7ZCK9_DIPPU</name>
<evidence type="ECO:0000313" key="2">
    <source>
        <dbReference type="Proteomes" id="UP001233999"/>
    </source>
</evidence>
<sequence length="114" mass="12575">LGPRRTCERKIWKLISNVQGAIQASTSSLNRRWPDFLPASFPILGPGHPFERGLEDRDGLFPIKSTVARFLPASFPILCPGHPFERGLEDRDGLFPSKSTSKFSQNALASIVVG</sequence>
<comment type="caution">
    <text evidence="1">The sequence shown here is derived from an EMBL/GenBank/DDBJ whole genome shotgun (WGS) entry which is preliminary data.</text>
</comment>
<reference evidence="1" key="1">
    <citation type="journal article" date="2023" name="IScience">
        <title>Live-bearing cockroach genome reveals convergent evolutionary mechanisms linked to viviparity in insects and beyond.</title>
        <authorList>
            <person name="Fouks B."/>
            <person name="Harrison M.C."/>
            <person name="Mikhailova A.A."/>
            <person name="Marchal E."/>
            <person name="English S."/>
            <person name="Carruthers M."/>
            <person name="Jennings E.C."/>
            <person name="Chiamaka E.L."/>
            <person name="Frigard R.A."/>
            <person name="Pippel M."/>
            <person name="Attardo G.M."/>
            <person name="Benoit J.B."/>
            <person name="Bornberg-Bauer E."/>
            <person name="Tobe S.S."/>
        </authorList>
    </citation>
    <scope>NUCLEOTIDE SEQUENCE</scope>
    <source>
        <strain evidence="1">Stay&amp;Tobe</strain>
    </source>
</reference>
<feature type="non-terminal residue" evidence="1">
    <location>
        <position position="114"/>
    </location>
</feature>
<dbReference type="AlphaFoldDB" id="A0AAD7ZCK9"/>
<proteinExistence type="predicted"/>